<gene>
    <name evidence="1" type="ORF">DV515_00006052</name>
</gene>
<reference evidence="1 2" key="1">
    <citation type="journal article" date="2018" name="Proc. R. Soc. B">
        <title>A non-coding region near Follistatin controls head colour polymorphism in the Gouldian finch.</title>
        <authorList>
            <person name="Toomey M.B."/>
            <person name="Marques C.I."/>
            <person name="Andrade P."/>
            <person name="Araujo P.M."/>
            <person name="Sabatino S."/>
            <person name="Gazda M.A."/>
            <person name="Afonso S."/>
            <person name="Lopes R.J."/>
            <person name="Corbo J.C."/>
            <person name="Carneiro M."/>
        </authorList>
    </citation>
    <scope>NUCLEOTIDE SEQUENCE [LARGE SCALE GENOMIC DNA]</scope>
    <source>
        <strain evidence="1">Red01</strain>
        <tissue evidence="1">Muscle</tissue>
    </source>
</reference>
<dbReference type="Proteomes" id="UP000276834">
    <property type="component" value="Unassembled WGS sequence"/>
</dbReference>
<proteinExistence type="predicted"/>
<sequence>MGEMCCVQEYGCCVRSRFVVQWDVPVVGHQAKMREKVNLRFLARLGIPIAKGGSGEETSKDRMQN</sequence>
<dbReference type="EMBL" id="QUSF01000014">
    <property type="protein sequence ID" value="RLW04142.1"/>
    <property type="molecule type" value="Genomic_DNA"/>
</dbReference>
<evidence type="ECO:0000313" key="1">
    <source>
        <dbReference type="EMBL" id="RLW04142.1"/>
    </source>
</evidence>
<accession>A0A3L8SLY0</accession>
<protein>
    <submittedName>
        <fullName evidence="1">Uncharacterized protein</fullName>
    </submittedName>
</protein>
<name>A0A3L8SLY0_CHLGU</name>
<comment type="caution">
    <text evidence="1">The sequence shown here is derived from an EMBL/GenBank/DDBJ whole genome shotgun (WGS) entry which is preliminary data.</text>
</comment>
<evidence type="ECO:0000313" key="2">
    <source>
        <dbReference type="Proteomes" id="UP000276834"/>
    </source>
</evidence>
<keyword evidence="2" id="KW-1185">Reference proteome</keyword>
<dbReference type="OrthoDB" id="10608491at2759"/>
<organism evidence="1 2">
    <name type="scientific">Chloebia gouldiae</name>
    <name type="common">Gouldian finch</name>
    <name type="synonym">Erythrura gouldiae</name>
    <dbReference type="NCBI Taxonomy" id="44316"/>
    <lineage>
        <taxon>Eukaryota</taxon>
        <taxon>Metazoa</taxon>
        <taxon>Chordata</taxon>
        <taxon>Craniata</taxon>
        <taxon>Vertebrata</taxon>
        <taxon>Euteleostomi</taxon>
        <taxon>Archelosauria</taxon>
        <taxon>Archosauria</taxon>
        <taxon>Dinosauria</taxon>
        <taxon>Saurischia</taxon>
        <taxon>Theropoda</taxon>
        <taxon>Coelurosauria</taxon>
        <taxon>Aves</taxon>
        <taxon>Neognathae</taxon>
        <taxon>Neoaves</taxon>
        <taxon>Telluraves</taxon>
        <taxon>Australaves</taxon>
        <taxon>Passeriformes</taxon>
        <taxon>Passeroidea</taxon>
        <taxon>Passeridae</taxon>
        <taxon>Chloebia</taxon>
    </lineage>
</organism>
<dbReference type="AlphaFoldDB" id="A0A3L8SLY0"/>